<evidence type="ECO:0000313" key="3">
    <source>
        <dbReference type="EMBL" id="RKF56726.1"/>
    </source>
</evidence>
<dbReference type="InterPro" id="IPR014751">
    <property type="entry name" value="XRCC4-like_C"/>
</dbReference>
<feature type="coiled-coil region" evidence="1">
    <location>
        <begin position="170"/>
        <end position="240"/>
    </location>
</feature>
<dbReference type="PANTHER" id="PTHR42067:SF1">
    <property type="entry name" value="MITOTIC APPARATUS PROTEIN P62"/>
    <property type="match status" value="1"/>
</dbReference>
<dbReference type="Gene3D" id="1.20.5.370">
    <property type="match status" value="1"/>
</dbReference>
<feature type="compositionally biased region" description="Polar residues" evidence="2">
    <location>
        <begin position="261"/>
        <end position="283"/>
    </location>
</feature>
<evidence type="ECO:0000256" key="1">
    <source>
        <dbReference type="SAM" id="Coils"/>
    </source>
</evidence>
<dbReference type="EMBL" id="MCBR01019461">
    <property type="protein sequence ID" value="RKF56726.1"/>
    <property type="molecule type" value="Genomic_DNA"/>
</dbReference>
<comment type="caution">
    <text evidence="3">The sequence shown here is derived from an EMBL/GenBank/DDBJ whole genome shotgun (WGS) entry which is preliminary data.</text>
</comment>
<dbReference type="PANTHER" id="PTHR42067">
    <property type="entry name" value="YALI0C15378P"/>
    <property type="match status" value="1"/>
</dbReference>
<proteinExistence type="predicted"/>
<organism evidence="3 4">
    <name type="scientific">Golovinomyces cichoracearum</name>
    <dbReference type="NCBI Taxonomy" id="62708"/>
    <lineage>
        <taxon>Eukaryota</taxon>
        <taxon>Fungi</taxon>
        <taxon>Dikarya</taxon>
        <taxon>Ascomycota</taxon>
        <taxon>Pezizomycotina</taxon>
        <taxon>Leotiomycetes</taxon>
        <taxon>Erysiphales</taxon>
        <taxon>Erysiphaceae</taxon>
        <taxon>Golovinomyces</taxon>
    </lineage>
</organism>
<dbReference type="SUPFAM" id="SSF58022">
    <property type="entry name" value="XRCC4, C-terminal oligomerization domain"/>
    <property type="match status" value="1"/>
</dbReference>
<gene>
    <name evidence="3" type="ORF">GcC1_194013</name>
</gene>
<dbReference type="AlphaFoldDB" id="A0A420HH07"/>
<reference evidence="3 4" key="1">
    <citation type="journal article" date="2018" name="BMC Genomics">
        <title>Comparative genome analyses reveal sequence features reflecting distinct modes of host-adaptation between dicot and monocot powdery mildew.</title>
        <authorList>
            <person name="Wu Y."/>
            <person name="Ma X."/>
            <person name="Pan Z."/>
            <person name="Kale S.D."/>
            <person name="Song Y."/>
            <person name="King H."/>
            <person name="Zhang Q."/>
            <person name="Presley C."/>
            <person name="Deng X."/>
            <person name="Wei C.I."/>
            <person name="Xiao S."/>
        </authorList>
    </citation>
    <scope>NUCLEOTIDE SEQUENCE [LARGE SCALE GENOMIC DNA]</scope>
    <source>
        <strain evidence="3">UCSC1</strain>
    </source>
</reference>
<dbReference type="Proteomes" id="UP000285405">
    <property type="component" value="Unassembled WGS sequence"/>
</dbReference>
<protein>
    <submittedName>
        <fullName evidence="3">Putative mitotic apparatus protein p62</fullName>
    </submittedName>
</protein>
<dbReference type="OrthoDB" id="8064436at2759"/>
<feature type="region of interest" description="Disordered" evidence="2">
    <location>
        <begin position="248"/>
        <end position="361"/>
    </location>
</feature>
<keyword evidence="1" id="KW-0175">Coiled coil</keyword>
<sequence>MRENVIQIPCHGDEYDFVLVHVSWDSDMSQVLTLVGSEGENVYAVKIDKSRKSSEVKWKDGAPPQQEVVDHLFSTIFLGDDAAIASSHNIDREISGLYQAVATIKSDTLIITIQKKIERIIVSKLLIYFIGKKSQVNACICKEKLGEITLLPEELDISLFNWCSLTIQSRQSLLDEFDKTKSDLRRKNEELKILKETLDQMSDLKRQHEEILLNKFTLLLNEKKAKIRDQERKILTLSSTDNIMDLRKPEAAVVHEKDNVSTKLSPGSKNPSKVSKRQASQLYDSEDESDSRGNEMTGTVDIDAAADVSDENIKTTPTASATETDSDEEGTQSISPKERNKTDSESRIDLAHVSAVPIESEEVILPPKRELPFLRREKETTRSKIKIEHYRSESDDEL</sequence>
<feature type="compositionally biased region" description="Basic and acidic residues" evidence="2">
    <location>
        <begin position="336"/>
        <end position="350"/>
    </location>
</feature>
<feature type="compositionally biased region" description="Polar residues" evidence="2">
    <location>
        <begin position="314"/>
        <end position="323"/>
    </location>
</feature>
<evidence type="ECO:0000256" key="2">
    <source>
        <dbReference type="SAM" id="MobiDB-lite"/>
    </source>
</evidence>
<feature type="compositionally biased region" description="Basic and acidic residues" evidence="2">
    <location>
        <begin position="248"/>
        <end position="260"/>
    </location>
</feature>
<name>A0A420HH07_9PEZI</name>
<evidence type="ECO:0000313" key="4">
    <source>
        <dbReference type="Proteomes" id="UP000285405"/>
    </source>
</evidence>
<accession>A0A420HH07</accession>